<dbReference type="InterPro" id="IPR023799">
    <property type="entry name" value="RbfA_dom_sf"/>
</dbReference>
<dbReference type="EMBL" id="FQXT01000002">
    <property type="protein sequence ID" value="SHH80357.1"/>
    <property type="molecule type" value="Genomic_DNA"/>
</dbReference>
<dbReference type="NCBIfam" id="TIGR00082">
    <property type="entry name" value="rbfA"/>
    <property type="match status" value="1"/>
</dbReference>
<dbReference type="HAMAP" id="MF_00003">
    <property type="entry name" value="RbfA"/>
    <property type="match status" value="1"/>
</dbReference>
<keyword evidence="1 2" id="KW-0690">Ribosome biogenesis</keyword>
<keyword evidence="2" id="KW-0963">Cytoplasm</keyword>
<evidence type="ECO:0000313" key="5">
    <source>
        <dbReference type="EMBL" id="SHH80357.1"/>
    </source>
</evidence>
<evidence type="ECO:0000313" key="6">
    <source>
        <dbReference type="Proteomes" id="UP000184240"/>
    </source>
</evidence>
<dbReference type="InterPro" id="IPR015946">
    <property type="entry name" value="KH_dom-like_a/b"/>
</dbReference>
<keyword evidence="7" id="KW-1185">Reference proteome</keyword>
<reference evidence="5" key="1">
    <citation type="submission" date="2016-11" db="EMBL/GenBank/DDBJ databases">
        <authorList>
            <person name="Jaros S."/>
            <person name="Januszkiewicz K."/>
            <person name="Wedrychowicz H."/>
        </authorList>
    </citation>
    <scope>NUCLEOTIDE SEQUENCE [LARGE SCALE GENOMIC DNA]</scope>
    <source>
        <strain evidence="5">DSM 19859</strain>
    </source>
</reference>
<proteinExistence type="inferred from homology"/>
<evidence type="ECO:0000256" key="2">
    <source>
        <dbReference type="HAMAP-Rule" id="MF_00003"/>
    </source>
</evidence>
<dbReference type="GO" id="GO:0043024">
    <property type="term" value="F:ribosomal small subunit binding"/>
    <property type="evidence" value="ECO:0007669"/>
    <property type="project" value="TreeGrafter"/>
</dbReference>
<dbReference type="STRING" id="573501.SAMN04487999_0969"/>
<reference evidence="6" key="2">
    <citation type="submission" date="2016-11" db="EMBL/GenBank/DDBJ databases">
        <authorList>
            <person name="Varghese N."/>
            <person name="Submissions S."/>
        </authorList>
    </citation>
    <scope>NUCLEOTIDE SEQUENCE [LARGE SCALE GENOMIC DNA]</scope>
    <source>
        <strain evidence="6">DSM 19859</strain>
    </source>
</reference>
<dbReference type="SUPFAM" id="SSF89919">
    <property type="entry name" value="Ribosome-binding factor A, RbfA"/>
    <property type="match status" value="1"/>
</dbReference>
<dbReference type="RefSeq" id="WP_072980975.1">
    <property type="nucleotide sequence ID" value="NZ_FQXT01000002.1"/>
</dbReference>
<dbReference type="Proteomes" id="UP000290037">
    <property type="component" value="Unassembled WGS sequence"/>
</dbReference>
<name>A0A1M5VYS1_9FLAO</name>
<evidence type="ECO:0000256" key="3">
    <source>
        <dbReference type="SAM" id="MobiDB-lite"/>
    </source>
</evidence>
<dbReference type="AlphaFoldDB" id="A0A1M5VYS1"/>
<dbReference type="OrthoDB" id="9811910at2"/>
<dbReference type="Gene3D" id="3.30.300.20">
    <property type="match status" value="1"/>
</dbReference>
<dbReference type="PANTHER" id="PTHR33515:SF1">
    <property type="entry name" value="RIBOSOME-BINDING FACTOR A, CHLOROPLASTIC-RELATED"/>
    <property type="match status" value="1"/>
</dbReference>
<comment type="subcellular location">
    <subcellularLocation>
        <location evidence="2">Cytoplasm</location>
    </subcellularLocation>
</comment>
<evidence type="ECO:0000313" key="4">
    <source>
        <dbReference type="EMBL" id="RXG31125.1"/>
    </source>
</evidence>
<dbReference type="Proteomes" id="UP000184240">
    <property type="component" value="Unassembled WGS sequence"/>
</dbReference>
<comment type="subunit">
    <text evidence="2">Monomer. Binds 30S ribosomal subunits, but not 50S ribosomal subunits or 70S ribosomes.</text>
</comment>
<dbReference type="GO" id="GO:0005829">
    <property type="term" value="C:cytosol"/>
    <property type="evidence" value="ECO:0007669"/>
    <property type="project" value="TreeGrafter"/>
</dbReference>
<accession>A0A1M5VYS1</accession>
<dbReference type="GO" id="GO:0030490">
    <property type="term" value="P:maturation of SSU-rRNA"/>
    <property type="evidence" value="ECO:0007669"/>
    <property type="project" value="UniProtKB-UniRule"/>
</dbReference>
<protein>
    <recommendedName>
        <fullName evidence="2">Ribosome-binding factor A</fullName>
    </recommendedName>
</protein>
<organism evidence="5 6">
    <name type="scientific">Leeuwenhoekiella palythoae</name>
    <dbReference type="NCBI Taxonomy" id="573501"/>
    <lineage>
        <taxon>Bacteria</taxon>
        <taxon>Pseudomonadati</taxon>
        <taxon>Bacteroidota</taxon>
        <taxon>Flavobacteriia</taxon>
        <taxon>Flavobacteriales</taxon>
        <taxon>Flavobacteriaceae</taxon>
        <taxon>Leeuwenhoekiella</taxon>
    </lineage>
</organism>
<evidence type="ECO:0000256" key="1">
    <source>
        <dbReference type="ARBA" id="ARBA00022517"/>
    </source>
</evidence>
<reference evidence="4 7" key="3">
    <citation type="submission" date="2018-07" db="EMBL/GenBank/DDBJ databases">
        <title>Leeuwenhoekiella genomics.</title>
        <authorList>
            <person name="Tahon G."/>
            <person name="Willems A."/>
        </authorList>
    </citation>
    <scope>NUCLEOTIDE SEQUENCE [LARGE SCALE GENOMIC DNA]</scope>
    <source>
        <strain evidence="4 7">LMG 24856</strain>
    </source>
</reference>
<dbReference type="InterPro" id="IPR000238">
    <property type="entry name" value="RbfA"/>
</dbReference>
<sequence length="130" mass="14824">METNRQKKVAGVLQRDLVDIIQKALMQAGVKNIIVSVSKVNVTTDLSQAKVYLSIFPHDKASEILKEVSAVKPFIKHEIANRTRHQLRRMPELQFYVDDSLEYIDGIDKSLKGSEDPIQNPDLLPRRKKS</sequence>
<feature type="region of interest" description="Disordered" evidence="3">
    <location>
        <begin position="111"/>
        <end position="130"/>
    </location>
</feature>
<dbReference type="PANTHER" id="PTHR33515">
    <property type="entry name" value="RIBOSOME-BINDING FACTOR A, CHLOROPLASTIC-RELATED"/>
    <property type="match status" value="1"/>
</dbReference>
<comment type="similarity">
    <text evidence="2">Belongs to the RbfA family.</text>
</comment>
<evidence type="ECO:0000313" key="7">
    <source>
        <dbReference type="Proteomes" id="UP000290037"/>
    </source>
</evidence>
<dbReference type="Pfam" id="PF02033">
    <property type="entry name" value="RBFA"/>
    <property type="match status" value="1"/>
</dbReference>
<comment type="function">
    <text evidence="2">One of several proteins that assist in the late maturation steps of the functional core of the 30S ribosomal subunit. Associates with free 30S ribosomal subunits (but not with 30S subunits that are part of 70S ribosomes or polysomes). Required for efficient processing of 16S rRNA. May interact with the 5'-terminal helix region of 16S rRNA.</text>
</comment>
<dbReference type="EMBL" id="QOVN01000001">
    <property type="protein sequence ID" value="RXG31125.1"/>
    <property type="molecule type" value="Genomic_DNA"/>
</dbReference>
<gene>
    <name evidence="2" type="primary">rbfA</name>
    <name evidence="4" type="ORF">DSM01_262</name>
    <name evidence="5" type="ORF">SAMN04487999_0969</name>
</gene>